<dbReference type="GO" id="GO:0055085">
    <property type="term" value="P:transmembrane transport"/>
    <property type="evidence" value="ECO:0007669"/>
    <property type="project" value="InterPro"/>
</dbReference>
<keyword evidence="4" id="KW-1003">Cell membrane</keyword>
<keyword evidence="7 9" id="KW-0472">Membrane</keyword>
<keyword evidence="6 9" id="KW-1133">Transmembrane helix</keyword>
<evidence type="ECO:0000313" key="11">
    <source>
        <dbReference type="Proteomes" id="UP000528457"/>
    </source>
</evidence>
<feature type="transmembrane region" description="Helical" evidence="9">
    <location>
        <begin position="273"/>
        <end position="292"/>
    </location>
</feature>
<protein>
    <submittedName>
        <fullName evidence="10">Lipopolysaccharide export system permease protein</fullName>
    </submittedName>
</protein>
<dbReference type="FunCoup" id="A0A7X0JUZ3">
    <property type="interactions" value="190"/>
</dbReference>
<dbReference type="InterPro" id="IPR030923">
    <property type="entry name" value="LptG"/>
</dbReference>
<accession>A0A7X0JUZ3</accession>
<feature type="transmembrane region" description="Helical" evidence="9">
    <location>
        <begin position="328"/>
        <end position="350"/>
    </location>
</feature>
<comment type="subcellular location">
    <subcellularLocation>
        <location evidence="2">Cell membrane</location>
        <topology evidence="2">Multi-pass membrane protein</topology>
    </subcellularLocation>
</comment>
<dbReference type="InterPro" id="IPR005495">
    <property type="entry name" value="LptG/LptF_permease"/>
</dbReference>
<evidence type="ECO:0000256" key="1">
    <source>
        <dbReference type="ARBA" id="ARBA00002265"/>
    </source>
</evidence>
<evidence type="ECO:0000256" key="3">
    <source>
        <dbReference type="ARBA" id="ARBA00007725"/>
    </source>
</evidence>
<dbReference type="Proteomes" id="UP000528457">
    <property type="component" value="Unassembled WGS sequence"/>
</dbReference>
<comment type="caution">
    <text evidence="10">The sequence shown here is derived from an EMBL/GenBank/DDBJ whole genome shotgun (WGS) entry which is preliminary data.</text>
</comment>
<dbReference type="RefSeq" id="WP_166846203.1">
    <property type="nucleotide sequence ID" value="NZ_JAAONY010000002.1"/>
</dbReference>
<dbReference type="Pfam" id="PF03739">
    <property type="entry name" value="LptF_LptG"/>
    <property type="match status" value="1"/>
</dbReference>
<keyword evidence="5 9" id="KW-0812">Transmembrane</keyword>
<dbReference type="GO" id="GO:0015920">
    <property type="term" value="P:lipopolysaccharide transport"/>
    <property type="evidence" value="ECO:0007669"/>
    <property type="project" value="TreeGrafter"/>
</dbReference>
<dbReference type="PANTHER" id="PTHR33529">
    <property type="entry name" value="SLR0882 PROTEIN-RELATED"/>
    <property type="match status" value="1"/>
</dbReference>
<comment type="function">
    <text evidence="1">Part of the ABC transporter complex LptBFG involved in the translocation of lipopolysaccharide (LPS) from the inner membrane to the outer membrane.</text>
</comment>
<comment type="similarity">
    <text evidence="3">Belongs to the LptF/LptG family.</text>
</comment>
<evidence type="ECO:0000256" key="9">
    <source>
        <dbReference type="SAM" id="Phobius"/>
    </source>
</evidence>
<dbReference type="GO" id="GO:0043190">
    <property type="term" value="C:ATP-binding cassette (ABC) transporter complex"/>
    <property type="evidence" value="ECO:0007669"/>
    <property type="project" value="InterPro"/>
</dbReference>
<dbReference type="PANTHER" id="PTHR33529:SF2">
    <property type="entry name" value="LIPOPOLYSACCHARIDE EXPORT SYSTEM PERMEASE PROTEIN LPTG"/>
    <property type="match status" value="1"/>
</dbReference>
<feature type="transmembrane region" description="Helical" evidence="9">
    <location>
        <begin position="63"/>
        <end position="82"/>
    </location>
</feature>
<dbReference type="InParanoid" id="A0A7X0JUZ3"/>
<keyword evidence="11" id="KW-1185">Reference proteome</keyword>
<feature type="transmembrane region" description="Helical" evidence="9">
    <location>
        <begin position="12"/>
        <end position="33"/>
    </location>
</feature>
<evidence type="ECO:0000256" key="5">
    <source>
        <dbReference type="ARBA" id="ARBA00022692"/>
    </source>
</evidence>
<evidence type="ECO:0000256" key="4">
    <source>
        <dbReference type="ARBA" id="ARBA00022475"/>
    </source>
</evidence>
<proteinExistence type="inferred from homology"/>
<dbReference type="NCBIfam" id="TIGR04408">
    <property type="entry name" value="LptG_lptG"/>
    <property type="match status" value="1"/>
</dbReference>
<evidence type="ECO:0000256" key="7">
    <source>
        <dbReference type="ARBA" id="ARBA00023136"/>
    </source>
</evidence>
<reference evidence="10 11" key="1">
    <citation type="submission" date="2020-08" db="EMBL/GenBank/DDBJ databases">
        <title>Genomic Encyclopedia of Type Strains, Phase IV (KMG-IV): sequencing the most valuable type-strain genomes for metagenomic binning, comparative biology and taxonomic classification.</title>
        <authorList>
            <person name="Goeker M."/>
        </authorList>
    </citation>
    <scope>NUCLEOTIDE SEQUENCE [LARGE SCALE GENOMIC DNA]</scope>
    <source>
        <strain evidence="10 11">DSM 22368</strain>
    </source>
</reference>
<organism evidence="10 11">
    <name type="scientific">Pseudoteredinibacter isoporae</name>
    <dbReference type="NCBI Taxonomy" id="570281"/>
    <lineage>
        <taxon>Bacteria</taxon>
        <taxon>Pseudomonadati</taxon>
        <taxon>Pseudomonadota</taxon>
        <taxon>Gammaproteobacteria</taxon>
        <taxon>Cellvibrionales</taxon>
        <taxon>Cellvibrionaceae</taxon>
        <taxon>Pseudoteredinibacter</taxon>
    </lineage>
</organism>
<evidence type="ECO:0000313" key="10">
    <source>
        <dbReference type="EMBL" id="MBB6522299.1"/>
    </source>
</evidence>
<sequence>MLQLSWYIAKSVIGAVAMVLLVILALDVISALVDQLGDMRGDYNFTEVLIYVGLTIPRRIIEYIPFSSLVGCLIGLGILASSSELVVMRAAGVTVARITIAVLKPVLLFIVLGLLLGEYVTPYTEQAAESRRSVALGRGLALDDKGMWNRDGNEYVHANTVLPGGVLMGVTRYQFDSEGQMLSSSFADRATFQGDHWLEEKANVSSFAANGSHLVQKYFQTRKWETELTPALLSLLVLSPDGLSINDLYRYTEYLSQQGLDASQYRLAFWQKVLQPLATASLVLIAVSFIFGPLRETTMGYRIFTGVLVGIIFRTSQDLLGPSSLVFGFAPVIAVAIPIVICAVIGLLLLRKAN</sequence>
<feature type="transmembrane region" description="Helical" evidence="9">
    <location>
        <begin position="94"/>
        <end position="116"/>
    </location>
</feature>
<gene>
    <name evidence="10" type="ORF">HNR48_002584</name>
</gene>
<evidence type="ECO:0000256" key="6">
    <source>
        <dbReference type="ARBA" id="ARBA00022989"/>
    </source>
</evidence>
<name>A0A7X0JUZ3_9GAMM</name>
<comment type="subunit">
    <text evidence="8">Component of the lipopolysaccharide transport and assembly complex. The LptBFG transporter is composed of two ATP-binding proteins (LptB) and two transmembrane proteins (LptF and LptG).</text>
</comment>
<dbReference type="EMBL" id="JACHHT010000002">
    <property type="protein sequence ID" value="MBB6522299.1"/>
    <property type="molecule type" value="Genomic_DNA"/>
</dbReference>
<feature type="transmembrane region" description="Helical" evidence="9">
    <location>
        <begin position="299"/>
        <end position="316"/>
    </location>
</feature>
<dbReference type="AlphaFoldDB" id="A0A7X0JUZ3"/>
<evidence type="ECO:0000256" key="8">
    <source>
        <dbReference type="ARBA" id="ARBA00026081"/>
    </source>
</evidence>
<evidence type="ECO:0000256" key="2">
    <source>
        <dbReference type="ARBA" id="ARBA00004651"/>
    </source>
</evidence>